<protein>
    <submittedName>
        <fullName evidence="1">Uncharacterized protein</fullName>
    </submittedName>
</protein>
<evidence type="ECO:0000313" key="1">
    <source>
        <dbReference type="EMBL" id="EMP9434834.1"/>
    </source>
</evidence>
<name>A0AAI9MYK8_PROST</name>
<dbReference type="AlphaFoldDB" id="A0AAI9MYK8"/>
<accession>A0AAI9MYK8</accession>
<proteinExistence type="predicted"/>
<organism evidence="1">
    <name type="scientific">Providencia stuartii</name>
    <dbReference type="NCBI Taxonomy" id="588"/>
    <lineage>
        <taxon>Bacteria</taxon>
        <taxon>Pseudomonadati</taxon>
        <taxon>Pseudomonadota</taxon>
        <taxon>Gammaproteobacteria</taxon>
        <taxon>Enterobacterales</taxon>
        <taxon>Morganellaceae</taxon>
        <taxon>Providencia</taxon>
    </lineage>
</organism>
<comment type="caution">
    <text evidence="1">The sequence shown here is derived from an EMBL/GenBank/DDBJ whole genome shotgun (WGS) entry which is preliminary data.</text>
</comment>
<gene>
    <name evidence="1" type="ORF">JRA39_003965</name>
</gene>
<dbReference type="EMBL" id="AAZDVE040000051">
    <property type="protein sequence ID" value="EMP9434834.1"/>
    <property type="molecule type" value="Genomic_DNA"/>
</dbReference>
<reference evidence="1" key="1">
    <citation type="submission" date="2024-02" db="EMBL/GenBank/DDBJ databases">
        <authorList>
            <consortium name="Clinical and Environmental Microbiology Branch: Whole genome sequencing antimicrobial resistance pathogens in the healthcare setting"/>
        </authorList>
    </citation>
    <scope>NUCLEOTIDE SEQUENCE</scope>
    <source>
        <strain evidence="1">2020GO-00142</strain>
    </source>
</reference>
<sequence length="178" mass="20802">MPLPQRLAPQKPQKQKIARLKTLLELITHEIQHHQRNECDITVQKHISQWNEIAVRTFEFHEFRDYPSWISEQDFICSALLQSTYIDDLKFDELVMIVDFICSAEGSEAEQGHALELLDINFPNANASDLIYWPDEWFNNEEIDDEFSAEEIACYLCLHSGRILANTPEIALRYPLPK</sequence>